<reference evidence="1 2" key="1">
    <citation type="journal article" date="2017" name="Nat. Commun.">
        <title>Genome assembly with in vitro proximity ligation data and whole-genome triplication in lettuce.</title>
        <authorList>
            <person name="Reyes-Chin-Wo S."/>
            <person name="Wang Z."/>
            <person name="Yang X."/>
            <person name="Kozik A."/>
            <person name="Arikit S."/>
            <person name="Song C."/>
            <person name="Xia L."/>
            <person name="Froenicke L."/>
            <person name="Lavelle D.O."/>
            <person name="Truco M.J."/>
            <person name="Xia R."/>
            <person name="Zhu S."/>
            <person name="Xu C."/>
            <person name="Xu H."/>
            <person name="Xu X."/>
            <person name="Cox K."/>
            <person name="Korf I."/>
            <person name="Meyers B.C."/>
            <person name="Michelmore R.W."/>
        </authorList>
    </citation>
    <scope>NUCLEOTIDE SEQUENCE [LARGE SCALE GENOMIC DNA]</scope>
    <source>
        <strain evidence="2">cv. Salinas</strain>
        <tissue evidence="1">Seedlings</tissue>
    </source>
</reference>
<evidence type="ECO:0000313" key="2">
    <source>
        <dbReference type="Proteomes" id="UP000235145"/>
    </source>
</evidence>
<accession>A0A9R1XQJ8</accession>
<protein>
    <submittedName>
        <fullName evidence="1">Uncharacterized protein</fullName>
    </submittedName>
</protein>
<gene>
    <name evidence="1" type="ORF">LSAT_V11C200084940</name>
</gene>
<dbReference type="Gramene" id="rna-gnl|WGS:NBSK|LSAT_2X94681_mrna">
    <property type="protein sequence ID" value="cds-PLY96743.1"/>
    <property type="gene ID" value="gene-LSAT_2X94681"/>
</dbReference>
<keyword evidence="2" id="KW-1185">Reference proteome</keyword>
<proteinExistence type="predicted"/>
<sequence length="160" mass="17639">MGCGVSRSNEGLVVFRIPHHSKPQTHPPKLLIEEPSNLHQPPELQKINIAYHDGNGNDDPLWVGSPSFREYVQSFPEDDDVATSGDVRGKEIVIGTRGGEKLICNGEVCVRGDLAGKEEADTRGGRYRKVFQVHRVTFWHGRAWHPGHPKATRKAAGASS</sequence>
<organism evidence="1 2">
    <name type="scientific">Lactuca sativa</name>
    <name type="common">Garden lettuce</name>
    <dbReference type="NCBI Taxonomy" id="4236"/>
    <lineage>
        <taxon>Eukaryota</taxon>
        <taxon>Viridiplantae</taxon>
        <taxon>Streptophyta</taxon>
        <taxon>Embryophyta</taxon>
        <taxon>Tracheophyta</taxon>
        <taxon>Spermatophyta</taxon>
        <taxon>Magnoliopsida</taxon>
        <taxon>eudicotyledons</taxon>
        <taxon>Gunneridae</taxon>
        <taxon>Pentapetalae</taxon>
        <taxon>asterids</taxon>
        <taxon>campanulids</taxon>
        <taxon>Asterales</taxon>
        <taxon>Asteraceae</taxon>
        <taxon>Cichorioideae</taxon>
        <taxon>Cichorieae</taxon>
        <taxon>Lactucinae</taxon>
        <taxon>Lactuca</taxon>
    </lineage>
</organism>
<dbReference type="OrthoDB" id="1462045at2759"/>
<comment type="caution">
    <text evidence="1">The sequence shown here is derived from an EMBL/GenBank/DDBJ whole genome shotgun (WGS) entry which is preliminary data.</text>
</comment>
<dbReference type="AlphaFoldDB" id="A0A9R1XQJ8"/>
<dbReference type="EMBL" id="NBSK02000002">
    <property type="protein sequence ID" value="KAJ0222051.1"/>
    <property type="molecule type" value="Genomic_DNA"/>
</dbReference>
<evidence type="ECO:0000313" key="1">
    <source>
        <dbReference type="EMBL" id="KAJ0222051.1"/>
    </source>
</evidence>
<name>A0A9R1XQJ8_LACSA</name>
<dbReference type="Proteomes" id="UP000235145">
    <property type="component" value="Unassembled WGS sequence"/>
</dbReference>